<accession>A0A0D2K5X8</accession>
<keyword evidence="1" id="KW-0812">Transmembrane</keyword>
<reference evidence="2 3" key="1">
    <citation type="journal article" date="2013" name="Proc. Natl. Acad. Sci. U.S.A.">
        <title>Candidate phylum TM6 genome recovered from a hospital sink biofilm provides genomic insights into this uncultivated phylum.</title>
        <authorList>
            <person name="McLean J.S."/>
            <person name="Lombardo M.J."/>
            <person name="Badger J.H."/>
            <person name="Edlund A."/>
            <person name="Novotny M."/>
            <person name="Yee-Greenbaum J."/>
            <person name="Vyahhi N."/>
            <person name="Hall A.P."/>
            <person name="Yang Y."/>
            <person name="Dupont C.L."/>
            <person name="Ziegler M.G."/>
            <person name="Chitsaz H."/>
            <person name="Allen A.E."/>
            <person name="Yooseph S."/>
            <person name="Tesler G."/>
            <person name="Pevzner P.A."/>
            <person name="Friedman R.M."/>
            <person name="Nealson K.H."/>
            <person name="Venter J.C."/>
            <person name="Lasken R.S."/>
        </authorList>
    </citation>
    <scope>NUCLEOTIDE SEQUENCE [LARGE SCALE GENOMIC DNA]</scope>
    <source>
        <strain evidence="2 3">TM6SC1</strain>
    </source>
</reference>
<dbReference type="Proteomes" id="UP000032214">
    <property type="component" value="Unassembled WGS sequence"/>
</dbReference>
<proteinExistence type="predicted"/>
<keyword evidence="3" id="KW-1185">Reference proteome</keyword>
<dbReference type="EMBL" id="ARQD01000001">
    <property type="protein sequence ID" value="KIX85642.1"/>
    <property type="molecule type" value="Genomic_DNA"/>
</dbReference>
<keyword evidence="1" id="KW-1133">Transmembrane helix</keyword>
<feature type="transmembrane region" description="Helical" evidence="1">
    <location>
        <begin position="12"/>
        <end position="29"/>
    </location>
</feature>
<evidence type="ECO:0000256" key="1">
    <source>
        <dbReference type="SAM" id="Phobius"/>
    </source>
</evidence>
<sequence length="584" mass="66342">MDTTKKIPPAPFFNILVCMLVTCTVVYPSEYSIAPSLLKRSVAYQPSYLEHSSADKAKKFIGLVAISGIVLVIALITTKLIKDAITYYLQTPKTPKPTLESSAHPIKYTIKLPPTMAHSPRMGAYRQQSPSVEKSTNTLLNKECYNTINMQLLKVQEQRAVGDQASSAGCGYHALLNALILSQDEPLDYLVEQLNDSDRTLIDQRFGQNGYWRKFIIGTRYHHVINAKATSIVLDILKPIEECRLAQDCTLNISSIGYLLKIDEILSKYKRILQQYVKLVYIPNLERINPDTLAAIVTIEKLLSHDNTYSTDSLISSIPQPGSKVTFPQLDLEDIISFIEDYVSKNCPFEDPEMFLHTSDRGLSQQDLSNALQAKLKDKEFIAQFFKTNGEKPFVTLSIEQIISQHNDQVKSGISTDMQYTDGDWLNDKDVTALFSLESKCGDFKMNNIAYTFLSSNDMFEYDNIQTLYPETYKDIEQAYKALHNPELDNYTHIFFIGTMDSHSSYQATGHWYTVVVKKHRGSIILYVTDSRNNKHLLNADKQKLELLTHYLNNGLTPPTLNVEPYPTILKKITLYIRSFMPLT</sequence>
<feature type="transmembrane region" description="Helical" evidence="1">
    <location>
        <begin position="60"/>
        <end position="81"/>
    </location>
</feature>
<dbReference type="AlphaFoldDB" id="A0A0D2K5X8"/>
<comment type="caution">
    <text evidence="2">The sequence shown here is derived from an EMBL/GenBank/DDBJ whole genome shotgun (WGS) entry which is preliminary data.</text>
</comment>
<name>A0A0D2K5X8_9BACT</name>
<evidence type="ECO:0000313" key="2">
    <source>
        <dbReference type="EMBL" id="KIX85642.1"/>
    </source>
</evidence>
<protein>
    <submittedName>
        <fullName evidence="2">Uncharacterized protein</fullName>
    </submittedName>
</protein>
<gene>
    <name evidence="2" type="ORF">J120_01720</name>
</gene>
<organism evidence="2 3">
    <name type="scientific">candidate division TM6 bacterium JCVI TM6SC1</name>
    <dbReference type="NCBI Taxonomy" id="1306947"/>
    <lineage>
        <taxon>Bacteria</taxon>
        <taxon>Candidatus Babelota</taxon>
        <taxon>Vermiphilus</taxon>
    </lineage>
</organism>
<evidence type="ECO:0000313" key="3">
    <source>
        <dbReference type="Proteomes" id="UP000032214"/>
    </source>
</evidence>
<keyword evidence="1" id="KW-0472">Membrane</keyword>